<dbReference type="EMBL" id="FMSV02000553">
    <property type="protein sequence ID" value="SEH08619.1"/>
    <property type="molecule type" value="Genomic_DNA"/>
</dbReference>
<evidence type="ECO:0000313" key="2">
    <source>
        <dbReference type="Proteomes" id="UP000236724"/>
    </source>
</evidence>
<accession>A0A1H6FGY4</accession>
<proteinExistence type="predicted"/>
<evidence type="ECO:0008006" key="3">
    <source>
        <dbReference type="Google" id="ProtNLM"/>
    </source>
</evidence>
<dbReference type="RefSeq" id="WP_103922142.1">
    <property type="nucleotide sequence ID" value="NZ_FMSV02000553.1"/>
</dbReference>
<protein>
    <recommendedName>
        <fullName evidence="3">DUF4276 domain-containing protein</fullName>
    </recommendedName>
</protein>
<dbReference type="AlphaFoldDB" id="A0A1H6FGY4"/>
<dbReference type="Proteomes" id="UP000236724">
    <property type="component" value="Unassembled WGS sequence"/>
</dbReference>
<organism evidence="1 2">
    <name type="scientific">Candidatus Venteria ishoeyi</name>
    <dbReference type="NCBI Taxonomy" id="1899563"/>
    <lineage>
        <taxon>Bacteria</taxon>
        <taxon>Pseudomonadati</taxon>
        <taxon>Pseudomonadota</taxon>
        <taxon>Gammaproteobacteria</taxon>
        <taxon>Thiotrichales</taxon>
        <taxon>Thiotrichaceae</taxon>
        <taxon>Venteria</taxon>
    </lineage>
</organism>
<reference evidence="1 2" key="1">
    <citation type="submission" date="2016-10" db="EMBL/GenBank/DDBJ databases">
        <authorList>
            <person name="de Groot N.N."/>
        </authorList>
    </citation>
    <scope>NUCLEOTIDE SEQUENCE [LARGE SCALE GENOMIC DNA]</scope>
    <source>
        <strain evidence="1">MBHS1</strain>
    </source>
</reference>
<evidence type="ECO:0000313" key="1">
    <source>
        <dbReference type="EMBL" id="SEH08619.1"/>
    </source>
</evidence>
<sequence length="220" mass="24483">MHFEILVEDQSGKKALNILVPKIIGDEHTFSVHPYKGIGRIPNNLSANSDASKRILLDQLPRLLRGYGNTFANYPKNYPAAVILVCDLDNKCLNAFRQELFDTLDACNPQPKTQFCVAIEEGEAWFLGDIAAIKLAYPRAKDAVLNTYVNDSICGTWECLADAVYNGGSTILSSKGWQAVGAEKSQWSERISPHMNVEINTSPSFIYFRQKLLELAKAVE</sequence>
<name>A0A1H6FGY4_9GAMM</name>
<keyword evidence="2" id="KW-1185">Reference proteome</keyword>
<dbReference type="OrthoDB" id="283783at2"/>
<gene>
    <name evidence="1" type="ORF">MBHS_04511</name>
</gene>